<feature type="chain" id="PRO_5014652956" evidence="1">
    <location>
        <begin position="25"/>
        <end position="149"/>
    </location>
</feature>
<gene>
    <name evidence="3" type="ORF">CJ231_11750</name>
</gene>
<dbReference type="AlphaFoldDB" id="A0A2N6QNB1"/>
<dbReference type="NCBIfam" id="TIGR04183">
    <property type="entry name" value="Por_Secre_tail"/>
    <property type="match status" value="1"/>
</dbReference>
<dbReference type="Proteomes" id="UP000235564">
    <property type="component" value="Unassembled WGS sequence"/>
</dbReference>
<accession>A0A2N6QNB1</accession>
<dbReference type="OrthoDB" id="1076849at2"/>
<feature type="signal peptide" evidence="1">
    <location>
        <begin position="1"/>
        <end position="24"/>
    </location>
</feature>
<evidence type="ECO:0000259" key="2">
    <source>
        <dbReference type="Pfam" id="PF18962"/>
    </source>
</evidence>
<dbReference type="InterPro" id="IPR026444">
    <property type="entry name" value="Secre_tail"/>
</dbReference>
<proteinExistence type="predicted"/>
<comment type="caution">
    <text evidence="3">The sequence shown here is derived from an EMBL/GenBank/DDBJ whole genome shotgun (WGS) entry which is preliminary data.</text>
</comment>
<evidence type="ECO:0000313" key="3">
    <source>
        <dbReference type="EMBL" id="PMC22937.1"/>
    </source>
</evidence>
<evidence type="ECO:0000313" key="4">
    <source>
        <dbReference type="Proteomes" id="UP000235564"/>
    </source>
</evidence>
<reference evidence="3 4" key="1">
    <citation type="submission" date="2017-09" db="EMBL/GenBank/DDBJ databases">
        <title>Bacterial strain isolated from the female urinary microbiota.</title>
        <authorList>
            <person name="Thomas-White K."/>
            <person name="Kumar N."/>
            <person name="Forster S."/>
            <person name="Putonti C."/>
            <person name="Lawley T."/>
            <person name="Wolfe A.J."/>
        </authorList>
    </citation>
    <scope>NUCLEOTIDE SEQUENCE [LARGE SCALE GENOMIC DNA]</scope>
    <source>
        <strain evidence="3 4">UMB0536</strain>
    </source>
</reference>
<sequence>MIRMNMRKFHLLFYLALLPVVSSAQGRIGYSYDASGNRVKREIVMPIPKAMAKQQNFSSDNQSFSDMLRDHSIKIYPNPTKGALRICVSGLKGTDKCSLDVYTTQGVQILAKKIETDNIDINISNQPNGVYLLQITINGKSTTWKIVKK</sequence>
<protein>
    <submittedName>
        <fullName evidence="3">Hemagglutinin</fullName>
    </submittedName>
</protein>
<dbReference type="Pfam" id="PF18962">
    <property type="entry name" value="Por_Secre_tail"/>
    <property type="match status" value="1"/>
</dbReference>
<evidence type="ECO:0000256" key="1">
    <source>
        <dbReference type="SAM" id="SignalP"/>
    </source>
</evidence>
<dbReference type="EMBL" id="PNGJ01000012">
    <property type="protein sequence ID" value="PMC22937.1"/>
    <property type="molecule type" value="Genomic_DNA"/>
</dbReference>
<name>A0A2N6QNB1_9BACT</name>
<organism evidence="3 4">
    <name type="scientific">Hoylesella buccalis</name>
    <dbReference type="NCBI Taxonomy" id="28127"/>
    <lineage>
        <taxon>Bacteria</taxon>
        <taxon>Pseudomonadati</taxon>
        <taxon>Bacteroidota</taxon>
        <taxon>Bacteroidia</taxon>
        <taxon>Bacteroidales</taxon>
        <taxon>Prevotellaceae</taxon>
        <taxon>Hoylesella</taxon>
    </lineage>
</organism>
<feature type="domain" description="Secretion system C-terminal sorting" evidence="2">
    <location>
        <begin position="75"/>
        <end position="147"/>
    </location>
</feature>
<keyword evidence="1" id="KW-0732">Signal</keyword>